<dbReference type="PANTHER" id="PTHR43289">
    <property type="entry name" value="MITOGEN-ACTIVATED PROTEIN KINASE KINASE KINASE 20-RELATED"/>
    <property type="match status" value="1"/>
</dbReference>
<feature type="region of interest" description="Disordered" evidence="6">
    <location>
        <begin position="1"/>
        <end position="25"/>
    </location>
</feature>
<feature type="domain" description="Protein kinase" evidence="7">
    <location>
        <begin position="620"/>
        <end position="892"/>
    </location>
</feature>
<reference evidence="8" key="1">
    <citation type="submission" date="2021-08" db="EMBL/GenBank/DDBJ databases">
        <authorList>
            <person name="Stevens D.C."/>
        </authorList>
    </citation>
    <scope>NUCLEOTIDE SEQUENCE</scope>
    <source>
        <strain evidence="8">DSM 53165</strain>
    </source>
</reference>
<evidence type="ECO:0000256" key="1">
    <source>
        <dbReference type="ARBA" id="ARBA00022679"/>
    </source>
</evidence>
<sequence length="1122" mass="120741">MQPPPSTDRQPRPQNDSTPPACGPTDERRIVGGHFELGELLGLGGTSSVYACKGFDAAIKIFDSVDEDARRRFLDEGRLLTRLRHPHLVHVIAVGETDTGAPYMVLERFGENLDRRVRRDGPLPWLEVVELIAQVASALAALHQLGVIHRDVKPNNIVTVKSATGEPFVKLIDLGGAKVEDWRRVQGSDSEPVTGHQTEVGVFVGTAGFFPPEAGFVRPTPGFDVFGLGATIYVLCTGELPNHIAYRPMREARPECGAPPELEALVVDAMALTPEDRIASVAEFQRRLERVRAAARLPLVGAGSPRPPNSHGWTFYTTAGEGDATPTAGVPAGRRALASQRIGDGLELGELLGSGGTSSVWACKNLNVAVKILSIADDDARRRFLDEGRLLTHLRHPHLVQVLAVGETDTRAPFMVLERLTGENLDARLKRDGPLHWLEVVDQMSQVASAIAALHRVGVIHRDVKPGNIVAVKGATDRPFVKLIDLGGAKVEDWQRVRTSDSEPAARHPTELGRVVGTPGFIPPEAALVRPTPGFDVFGLGATIFLLCTGELPDHLEYRPMREVRPECAVPPELEALVAHALAPLPEDRIASMTEFQRRLERVRVAHVEDDSPFLFEGCYELLDMLGSGAKGEVHRAYDRNAGRYVALKILDPSLRNDAEARLRFVREARALSAVQHSVLPQLLECRTSPTHPRPYLVMTLMPGKPASDLYFGGERLKPADVLAIGRALAGALAALHARGILHRDIHGNNILVDLGREPTASLIDAGMVEFEAKFYATTAQRYLTPPEARVQIGTGGLETLPWTAPEARAGKGWTAKSDVYSLGLQLYRLLTGGKKPAQHEHERLALLRKHAPSCPPALAAAMMGALVDDPAERVDTQGLIGRLEAAADELAEIEAEAMAAAADEIDERVVDEAAVSSTLAVEAEAGNARATGTMPAIIVPELDKPLALIQPVLPPPLDDGVQGGASPVFTPPAVRRRALIGEVLAASLLCAVTWLSLRETPRAPERPIVLLARPAAVPSPVTTAAAPATPLTARAATSTEAPPLPILRDALDAAAPALRRCSALAGGLLRIEFETAENLSKFARVAVPHADDVVRRCVDDATLSLRFEPAGDQTLAQEYTP</sequence>
<dbReference type="Pfam" id="PF00069">
    <property type="entry name" value="Pkinase"/>
    <property type="match status" value="3"/>
</dbReference>
<accession>A0ABS7TJ40</accession>
<evidence type="ECO:0000259" key="7">
    <source>
        <dbReference type="PROSITE" id="PS50011"/>
    </source>
</evidence>
<dbReference type="Gene3D" id="1.10.510.10">
    <property type="entry name" value="Transferase(Phosphotransferase) domain 1"/>
    <property type="match status" value="3"/>
</dbReference>
<dbReference type="SUPFAM" id="SSF56112">
    <property type="entry name" value="Protein kinase-like (PK-like)"/>
    <property type="match status" value="3"/>
</dbReference>
<keyword evidence="2" id="KW-0547">Nucleotide-binding</keyword>
<organism evidence="8 9">
    <name type="scientific">Nannocystis pusilla</name>
    <dbReference type="NCBI Taxonomy" id="889268"/>
    <lineage>
        <taxon>Bacteria</taxon>
        <taxon>Pseudomonadati</taxon>
        <taxon>Myxococcota</taxon>
        <taxon>Polyangia</taxon>
        <taxon>Nannocystales</taxon>
        <taxon>Nannocystaceae</taxon>
        <taxon>Nannocystis</taxon>
    </lineage>
</organism>
<dbReference type="Gene3D" id="3.30.200.20">
    <property type="entry name" value="Phosphorylase Kinase, domain 1"/>
    <property type="match status" value="3"/>
</dbReference>
<keyword evidence="4" id="KW-0067">ATP-binding</keyword>
<gene>
    <name evidence="8" type="ORF">K7C98_03010</name>
</gene>
<dbReference type="InterPro" id="IPR008271">
    <property type="entry name" value="Ser/Thr_kinase_AS"/>
</dbReference>
<evidence type="ECO:0000256" key="3">
    <source>
        <dbReference type="ARBA" id="ARBA00022777"/>
    </source>
</evidence>
<evidence type="ECO:0000256" key="4">
    <source>
        <dbReference type="ARBA" id="ARBA00022840"/>
    </source>
</evidence>
<evidence type="ECO:0000256" key="6">
    <source>
        <dbReference type="SAM" id="MobiDB-lite"/>
    </source>
</evidence>
<dbReference type="PROSITE" id="PS50011">
    <property type="entry name" value="PROTEIN_KINASE_DOM"/>
    <property type="match status" value="3"/>
</dbReference>
<dbReference type="EMBL" id="JAIRAU010000001">
    <property type="protein sequence ID" value="MBZ5708213.1"/>
    <property type="molecule type" value="Genomic_DNA"/>
</dbReference>
<dbReference type="Proteomes" id="UP001139031">
    <property type="component" value="Unassembled WGS sequence"/>
</dbReference>
<evidence type="ECO:0000313" key="9">
    <source>
        <dbReference type="Proteomes" id="UP001139031"/>
    </source>
</evidence>
<evidence type="ECO:0000256" key="5">
    <source>
        <dbReference type="SAM" id="Coils"/>
    </source>
</evidence>
<keyword evidence="3 8" id="KW-0418">Kinase</keyword>
<dbReference type="InterPro" id="IPR000719">
    <property type="entry name" value="Prot_kinase_dom"/>
</dbReference>
<keyword evidence="9" id="KW-1185">Reference proteome</keyword>
<feature type="domain" description="Protein kinase" evidence="7">
    <location>
        <begin position="346"/>
        <end position="615"/>
    </location>
</feature>
<evidence type="ECO:0000313" key="8">
    <source>
        <dbReference type="EMBL" id="MBZ5708213.1"/>
    </source>
</evidence>
<dbReference type="CDD" id="cd14014">
    <property type="entry name" value="STKc_PknB_like"/>
    <property type="match status" value="2"/>
</dbReference>
<protein>
    <submittedName>
        <fullName evidence="8">Protein kinase</fullName>
    </submittedName>
</protein>
<name>A0ABS7TJ40_9BACT</name>
<dbReference type="RefSeq" id="WP_224189966.1">
    <property type="nucleotide sequence ID" value="NZ_JAIRAU010000001.1"/>
</dbReference>
<feature type="domain" description="Protein kinase" evidence="7">
    <location>
        <begin position="35"/>
        <end position="300"/>
    </location>
</feature>
<comment type="caution">
    <text evidence="8">The sequence shown here is derived from an EMBL/GenBank/DDBJ whole genome shotgun (WGS) entry which is preliminary data.</text>
</comment>
<feature type="compositionally biased region" description="Basic and acidic residues" evidence="6">
    <location>
        <begin position="498"/>
        <end position="511"/>
    </location>
</feature>
<feature type="coiled-coil region" evidence="5">
    <location>
        <begin position="877"/>
        <end position="904"/>
    </location>
</feature>
<dbReference type="GO" id="GO:0016301">
    <property type="term" value="F:kinase activity"/>
    <property type="evidence" value="ECO:0007669"/>
    <property type="project" value="UniProtKB-KW"/>
</dbReference>
<dbReference type="PROSITE" id="PS00108">
    <property type="entry name" value="PROTEIN_KINASE_ST"/>
    <property type="match status" value="1"/>
</dbReference>
<dbReference type="InterPro" id="IPR011009">
    <property type="entry name" value="Kinase-like_dom_sf"/>
</dbReference>
<dbReference type="PANTHER" id="PTHR43289:SF6">
    <property type="entry name" value="SERINE_THREONINE-PROTEIN KINASE NEKL-3"/>
    <property type="match status" value="1"/>
</dbReference>
<feature type="region of interest" description="Disordered" evidence="6">
    <location>
        <begin position="498"/>
        <end position="517"/>
    </location>
</feature>
<dbReference type="SMART" id="SM00220">
    <property type="entry name" value="S_TKc"/>
    <property type="match status" value="3"/>
</dbReference>
<keyword evidence="5" id="KW-0175">Coiled coil</keyword>
<evidence type="ECO:0000256" key="2">
    <source>
        <dbReference type="ARBA" id="ARBA00022741"/>
    </source>
</evidence>
<keyword evidence="1" id="KW-0808">Transferase</keyword>
<proteinExistence type="predicted"/>